<keyword evidence="5" id="KW-0862">Zinc</keyword>
<keyword evidence="7" id="KW-0732">Signal</keyword>
<evidence type="ECO:0000259" key="8">
    <source>
        <dbReference type="Pfam" id="PF01435"/>
    </source>
</evidence>
<keyword evidence="3" id="KW-0479">Metal-binding</keyword>
<dbReference type="Proteomes" id="UP000014500">
    <property type="component" value="Unassembled WGS sequence"/>
</dbReference>
<evidence type="ECO:0000256" key="7">
    <source>
        <dbReference type="SAM" id="SignalP"/>
    </source>
</evidence>
<evidence type="ECO:0000256" key="6">
    <source>
        <dbReference type="ARBA" id="ARBA00023049"/>
    </source>
</evidence>
<dbReference type="InterPro" id="IPR056601">
    <property type="entry name" value="Galaxin_dom"/>
</dbReference>
<reference evidence="11" key="1">
    <citation type="submission" date="2011-05" db="EMBL/GenBank/DDBJ databases">
        <authorList>
            <person name="Richards S.R."/>
            <person name="Qu J."/>
            <person name="Jiang H."/>
            <person name="Jhangiani S.N."/>
            <person name="Agravi P."/>
            <person name="Goodspeed R."/>
            <person name="Gross S."/>
            <person name="Mandapat C."/>
            <person name="Jackson L."/>
            <person name="Mathew T."/>
            <person name="Pu L."/>
            <person name="Thornton R."/>
            <person name="Saada N."/>
            <person name="Wilczek-Boney K.B."/>
            <person name="Lee S."/>
            <person name="Kovar C."/>
            <person name="Wu Y."/>
            <person name="Scherer S.E."/>
            <person name="Worley K.C."/>
            <person name="Muzny D.M."/>
            <person name="Gibbs R."/>
        </authorList>
    </citation>
    <scope>NUCLEOTIDE SEQUENCE</scope>
    <source>
        <strain evidence="11">Brora</strain>
    </source>
</reference>
<dbReference type="Gene3D" id="3.30.2010.10">
    <property type="entry name" value="Metalloproteases ('zincins'), catalytic domain"/>
    <property type="match status" value="1"/>
</dbReference>
<dbReference type="InterPro" id="IPR055284">
    <property type="entry name" value="Galaxin-like"/>
</dbReference>
<keyword evidence="11" id="KW-1185">Reference proteome</keyword>
<dbReference type="STRING" id="126957.T1JGZ0"/>
<dbReference type="InterPro" id="IPR038389">
    <property type="entry name" value="PSMG2_sf"/>
</dbReference>
<feature type="chain" id="PRO_5004579653" evidence="7">
    <location>
        <begin position="22"/>
        <end position="1413"/>
    </location>
</feature>
<evidence type="ECO:0000256" key="1">
    <source>
        <dbReference type="ARBA" id="ARBA00001947"/>
    </source>
</evidence>
<sequence length="1413" mass="161804">MFASSKCILLVFTLQISFANGMMLMRRLPHGYYNNNNYNYNYAGNSINESLVASYRPESQMCCSGNVFTTSANSYQKCCGSSEFDVTRQMCCDGKVHSMKIGFHCCGSEYFSVKKAKCCTSSITGNRTLLPFADDIASDPEATQSIKCCGSKLVDTRTHICCAQIRRYHTYYQPRRLARISFSSQRYSRFHHRYMPMTRPQFTVYEKKYAQTGCCKGKIYNKKEKTCPSNIGHQSDHQAYQRANRNRYIEHGRPRPSYHYPMFGICNRTTYNVKTHICCFLTRRNDTSLHSTSESKVVAAKSSRTSCCGLQPYDWDKEICCDNKQIHPQNPEGTMECCGLTVYDTSSKRCCESSDAVEDVDKLPDNADSCCGENKIPFDSDAQMCCGNKVFDIPKDIHGPRYFCCWDEKSGQQPSIYDPRNQVCCGGVKHDNSGHRAGCCGSETVDWHSEVCCNGKKMKRESRYESCCGNTTFNSRHELCCNYETGFVLPRKSRGDSCCGNVTYDYREQLCCRSDFSLLGSGSGSRGGSTGETAVFFRATRSVICCNLTAIDSRTHACCDGKAIVKSEQLCCRSMDSDGLFDSVTLLDKVTNKSRCCGKEQYDPDSHKCCDNTVVEVGDRSLRCCGSQVYHPARQTCCADKVYDSSRENFILNLFHISIPQTQNVDFPVFSTFQTIWLQLNWKQKTTRITDSNNASCVNNHYYGMILNKRPTVENGIRERPAWLSLIALMFSRKVLMTAAKLKKKRKEKMLRRYLFREFSRRMSKSTVKCVIYTRIPSKEVVFNERNWFANRNRPFHTSPQRFIPPIVLLILRPVSKLASIIVGRSIRVWWRKLTPEKKLYYWEQLEINKKRVYGDYNRSAAFAVILLCLFYLSHIEETPITKRKRFVLFSPDQFDSISEEMYGLHVKMHQNRILPPNHNAYAFVKRVTDKLVQGNADIPQMHRHPWSITIINDPTFNSFVLPSGQIFVFTGMLRICSNEDQLGAVLGHEMAHAVLGHTAELVSYLHILDMIMMVVATAIWALLPTDISSIVVHWITARMKKLIFELPYSRMLESEADYVGLFMAAKSCFDVRECSAFWSKMEALRKLKLELSVEFLSTHPSHETRAITLDKLMNKAIETRLEAHCPVLRARDPRNEIENFRQWAEKEQKRQLAEIDAILFTLMSFLLFSQPAIAVGNVGQLSVDLLLSTVDDCVKIGCFYDKSLLFLVGNDPYNPTEEGQCRLATGMDVYENVEKKLVLIQQRVPVVQNRTNEFRKILIDWIKSKSFQRVILLSSCSTHARTDSQLRIGCQFRFLTTPKFEKTADLERQFHWKRLELRENLTSNQSSELYVPGGGLTKRIYQDCCKDDVDLAVLLLFCSEGDNKPEALTLASYLNEWLNLVEVPKNIHPHSVWKIPPSWKHLFGNAAPLTMY</sequence>
<dbReference type="HOGENOM" id="CLU_253542_0_0_1"/>
<evidence type="ECO:0000256" key="2">
    <source>
        <dbReference type="ARBA" id="ARBA00022670"/>
    </source>
</evidence>
<dbReference type="PANTHER" id="PTHR34490:SF3">
    <property type="entry name" value="GALAXIN-LIKE ISOFORM X2"/>
    <property type="match status" value="1"/>
</dbReference>
<evidence type="ECO:0000256" key="4">
    <source>
        <dbReference type="ARBA" id="ARBA00022801"/>
    </source>
</evidence>
<evidence type="ECO:0000313" key="11">
    <source>
        <dbReference type="Proteomes" id="UP000014500"/>
    </source>
</evidence>
<dbReference type="EMBL" id="JH432213">
    <property type="status" value="NOT_ANNOTATED_CDS"/>
    <property type="molecule type" value="Genomic_DNA"/>
</dbReference>
<accession>T1JGZ0</accession>
<name>T1JGZ0_STRMM</name>
<evidence type="ECO:0000259" key="9">
    <source>
        <dbReference type="Pfam" id="PF24748"/>
    </source>
</evidence>
<feature type="domain" description="Galaxin-like repeats" evidence="9">
    <location>
        <begin position="545"/>
        <end position="645"/>
    </location>
</feature>
<dbReference type="PANTHER" id="PTHR34490">
    <property type="entry name" value="PROTEIN CBG12054-RELATED"/>
    <property type="match status" value="1"/>
</dbReference>
<reference evidence="10" key="2">
    <citation type="submission" date="2015-02" db="UniProtKB">
        <authorList>
            <consortium name="EnsemblMetazoa"/>
        </authorList>
    </citation>
    <scope>IDENTIFICATION</scope>
</reference>
<dbReference type="Pfam" id="PF09754">
    <property type="entry name" value="PAC2"/>
    <property type="match status" value="1"/>
</dbReference>
<comment type="cofactor">
    <cofactor evidence="1">
        <name>Zn(2+)</name>
        <dbReference type="ChEBI" id="CHEBI:29105"/>
    </cofactor>
</comment>
<evidence type="ECO:0000256" key="3">
    <source>
        <dbReference type="ARBA" id="ARBA00022723"/>
    </source>
</evidence>
<evidence type="ECO:0000313" key="10">
    <source>
        <dbReference type="EnsemblMetazoa" id="SMAR013117-PA"/>
    </source>
</evidence>
<keyword evidence="4" id="KW-0378">Hydrolase</keyword>
<dbReference type="Gene3D" id="3.40.50.10900">
    <property type="entry name" value="PAC-like subunit"/>
    <property type="match status" value="2"/>
</dbReference>
<keyword evidence="6" id="KW-0482">Metalloprotease</keyword>
<dbReference type="InterPro" id="IPR019151">
    <property type="entry name" value="Proteasome_assmbl_chaperone_2"/>
</dbReference>
<evidence type="ECO:0000256" key="5">
    <source>
        <dbReference type="ARBA" id="ARBA00022833"/>
    </source>
</evidence>
<dbReference type="eggNOG" id="KOG3112">
    <property type="taxonomic scope" value="Eukaryota"/>
</dbReference>
<dbReference type="Pfam" id="PF01435">
    <property type="entry name" value="Peptidase_M48"/>
    <property type="match status" value="1"/>
</dbReference>
<feature type="signal peptide" evidence="7">
    <location>
        <begin position="1"/>
        <end position="21"/>
    </location>
</feature>
<proteinExistence type="predicted"/>
<dbReference type="GO" id="GO:0004222">
    <property type="term" value="F:metalloendopeptidase activity"/>
    <property type="evidence" value="ECO:0007669"/>
    <property type="project" value="InterPro"/>
</dbReference>
<organism evidence="10 11">
    <name type="scientific">Strigamia maritima</name>
    <name type="common">European centipede</name>
    <name type="synonym">Geophilus maritimus</name>
    <dbReference type="NCBI Taxonomy" id="126957"/>
    <lineage>
        <taxon>Eukaryota</taxon>
        <taxon>Metazoa</taxon>
        <taxon>Ecdysozoa</taxon>
        <taxon>Arthropoda</taxon>
        <taxon>Myriapoda</taxon>
        <taxon>Chilopoda</taxon>
        <taxon>Pleurostigmophora</taxon>
        <taxon>Geophilomorpha</taxon>
        <taxon>Linotaeniidae</taxon>
        <taxon>Strigamia</taxon>
    </lineage>
</organism>
<feature type="domain" description="Galaxin-like repeats" evidence="9">
    <location>
        <begin position="54"/>
        <end position="163"/>
    </location>
</feature>
<keyword evidence="2" id="KW-0645">Protease</keyword>
<dbReference type="InterPro" id="IPR001915">
    <property type="entry name" value="Peptidase_M48"/>
</dbReference>
<dbReference type="CDD" id="cd07331">
    <property type="entry name" value="M48C_Oma1_like"/>
    <property type="match status" value="1"/>
</dbReference>
<dbReference type="GO" id="GO:0046872">
    <property type="term" value="F:metal ion binding"/>
    <property type="evidence" value="ECO:0007669"/>
    <property type="project" value="UniProtKB-KW"/>
</dbReference>
<protein>
    <submittedName>
        <fullName evidence="10">Uncharacterized protein</fullName>
    </submittedName>
</protein>
<dbReference type="Pfam" id="PF24748">
    <property type="entry name" value="Galaxin_repeat"/>
    <property type="match status" value="3"/>
</dbReference>
<feature type="domain" description="Galaxin-like repeats" evidence="9">
    <location>
        <begin position="369"/>
        <end position="513"/>
    </location>
</feature>
<dbReference type="EnsemblMetazoa" id="SMAR013117-RA">
    <property type="protein sequence ID" value="SMAR013117-PA"/>
    <property type="gene ID" value="SMAR013117"/>
</dbReference>
<dbReference type="eggNOG" id="KOG2661">
    <property type="taxonomic scope" value="Eukaryota"/>
</dbReference>
<dbReference type="GO" id="GO:0006508">
    <property type="term" value="P:proteolysis"/>
    <property type="evidence" value="ECO:0007669"/>
    <property type="project" value="UniProtKB-KW"/>
</dbReference>
<feature type="domain" description="Peptidase M48" evidence="8">
    <location>
        <begin position="925"/>
        <end position="1112"/>
    </location>
</feature>